<feature type="domain" description="Histidine kinase" evidence="14">
    <location>
        <begin position="538"/>
        <end position="722"/>
    </location>
</feature>
<dbReference type="Gene3D" id="3.30.565.10">
    <property type="entry name" value="Histidine kinase-like ATPase, C-terminal domain"/>
    <property type="match status" value="1"/>
</dbReference>
<evidence type="ECO:0000313" key="17">
    <source>
        <dbReference type="Proteomes" id="UP000738431"/>
    </source>
</evidence>
<evidence type="ECO:0000256" key="2">
    <source>
        <dbReference type="ARBA" id="ARBA00004370"/>
    </source>
</evidence>
<keyword evidence="8" id="KW-0418">Kinase</keyword>
<evidence type="ECO:0000256" key="9">
    <source>
        <dbReference type="ARBA" id="ARBA00022840"/>
    </source>
</evidence>
<evidence type="ECO:0000256" key="10">
    <source>
        <dbReference type="ARBA" id="ARBA00023012"/>
    </source>
</evidence>
<evidence type="ECO:0000256" key="3">
    <source>
        <dbReference type="ARBA" id="ARBA00006402"/>
    </source>
</evidence>
<gene>
    <name evidence="16" type="ORF">K1X11_021200</name>
</gene>
<evidence type="ECO:0000256" key="8">
    <source>
        <dbReference type="ARBA" id="ARBA00022777"/>
    </source>
</evidence>
<dbReference type="SMART" id="SM00387">
    <property type="entry name" value="HATPase_c"/>
    <property type="match status" value="1"/>
</dbReference>
<evidence type="ECO:0000256" key="11">
    <source>
        <dbReference type="SAM" id="MobiDB-lite"/>
    </source>
</evidence>
<dbReference type="PROSITE" id="PS50885">
    <property type="entry name" value="HAMP"/>
    <property type="match status" value="1"/>
</dbReference>
<dbReference type="SUPFAM" id="SSF158472">
    <property type="entry name" value="HAMP domain-like"/>
    <property type="match status" value="1"/>
</dbReference>
<evidence type="ECO:0000313" key="16">
    <source>
        <dbReference type="EMBL" id="WRQ87339.1"/>
    </source>
</evidence>
<dbReference type="InterPro" id="IPR005467">
    <property type="entry name" value="His_kinase_dom"/>
</dbReference>
<keyword evidence="12" id="KW-0472">Membrane</keyword>
<dbReference type="InterPro" id="IPR004358">
    <property type="entry name" value="Sig_transdc_His_kin-like_C"/>
</dbReference>
<feature type="transmembrane region" description="Helical" evidence="12">
    <location>
        <begin position="173"/>
        <end position="196"/>
    </location>
</feature>
<feature type="region of interest" description="Disordered" evidence="11">
    <location>
        <begin position="704"/>
        <end position="724"/>
    </location>
</feature>
<dbReference type="InterPro" id="IPR029016">
    <property type="entry name" value="GAF-like_dom_sf"/>
</dbReference>
<keyword evidence="10" id="KW-0902">Two-component regulatory system</keyword>
<protein>
    <recommendedName>
        <fullName evidence="4">histidine kinase</fullName>
        <ecNumber evidence="4">2.7.13.3</ecNumber>
    </recommendedName>
</protein>
<dbReference type="EMBL" id="CP139781">
    <property type="protein sequence ID" value="WRQ87339.1"/>
    <property type="molecule type" value="Genomic_DNA"/>
</dbReference>
<dbReference type="Pfam" id="PF00672">
    <property type="entry name" value="HAMP"/>
    <property type="match status" value="1"/>
</dbReference>
<accession>A0ABZ1C9S6</accession>
<dbReference type="PANTHER" id="PTHR42878">
    <property type="entry name" value="TWO-COMPONENT HISTIDINE KINASE"/>
    <property type="match status" value="1"/>
</dbReference>
<proteinExistence type="inferred from homology"/>
<reference evidence="16 17" key="1">
    <citation type="submission" date="2021-08" db="EMBL/GenBank/DDBJ databases">
        <authorList>
            <person name="Zhang D."/>
            <person name="Zhang A."/>
            <person name="Wang L."/>
        </authorList>
    </citation>
    <scope>NUCLEOTIDE SEQUENCE [LARGE SCALE GENOMIC DNA]</scope>
    <source>
        <strain evidence="16 17">WL0086</strain>
    </source>
</reference>
<evidence type="ECO:0000256" key="7">
    <source>
        <dbReference type="ARBA" id="ARBA00022741"/>
    </source>
</evidence>
<keyword evidence="9 16" id="KW-0067">ATP-binding</keyword>
<keyword evidence="17" id="KW-1185">Reference proteome</keyword>
<dbReference type="InterPro" id="IPR050351">
    <property type="entry name" value="BphY/WalK/GraS-like"/>
</dbReference>
<dbReference type="InterPro" id="IPR003594">
    <property type="entry name" value="HATPase_dom"/>
</dbReference>
<evidence type="ECO:0000256" key="6">
    <source>
        <dbReference type="ARBA" id="ARBA00022679"/>
    </source>
</evidence>
<dbReference type="Gene3D" id="6.10.340.10">
    <property type="match status" value="1"/>
</dbReference>
<dbReference type="Gene3D" id="3.30.450.40">
    <property type="match status" value="1"/>
</dbReference>
<organism evidence="16 17">
    <name type="scientific">Actomonas aquatica</name>
    <dbReference type="NCBI Taxonomy" id="2866162"/>
    <lineage>
        <taxon>Bacteria</taxon>
        <taxon>Pseudomonadati</taxon>
        <taxon>Verrucomicrobiota</taxon>
        <taxon>Opitutia</taxon>
        <taxon>Opitutales</taxon>
        <taxon>Opitutaceae</taxon>
        <taxon>Actomonas</taxon>
    </lineage>
</organism>
<keyword evidence="12" id="KW-1133">Transmembrane helix</keyword>
<dbReference type="CDD" id="cd06225">
    <property type="entry name" value="HAMP"/>
    <property type="match status" value="1"/>
</dbReference>
<evidence type="ECO:0000256" key="1">
    <source>
        <dbReference type="ARBA" id="ARBA00000085"/>
    </source>
</evidence>
<comment type="subcellular location">
    <subcellularLocation>
        <location evidence="2">Membrane</location>
    </subcellularLocation>
</comment>
<comment type="catalytic activity">
    <reaction evidence="1">
        <text>ATP + protein L-histidine = ADP + protein N-phospho-L-histidine.</text>
        <dbReference type="EC" id="2.7.13.3"/>
    </reaction>
</comment>
<keyword evidence="5" id="KW-0597">Phosphoprotein</keyword>
<evidence type="ECO:0000259" key="14">
    <source>
        <dbReference type="PROSITE" id="PS50109"/>
    </source>
</evidence>
<evidence type="ECO:0000259" key="15">
    <source>
        <dbReference type="PROSITE" id="PS50885"/>
    </source>
</evidence>
<dbReference type="Pfam" id="PF01590">
    <property type="entry name" value="GAF"/>
    <property type="match status" value="1"/>
</dbReference>
<comment type="similarity">
    <text evidence="3">In the N-terminal section; belongs to the phytochrome family.</text>
</comment>
<dbReference type="Pfam" id="PF02518">
    <property type="entry name" value="HATPase_c"/>
    <property type="match status" value="1"/>
</dbReference>
<dbReference type="CDD" id="cd00075">
    <property type="entry name" value="HATPase"/>
    <property type="match status" value="1"/>
</dbReference>
<reference evidence="16 17" key="2">
    <citation type="submission" date="2023-12" db="EMBL/GenBank/DDBJ databases">
        <title>Description of an unclassified Opitutus bacterium of Verrucomicrobiota.</title>
        <authorList>
            <person name="Zhang D.-F."/>
        </authorList>
    </citation>
    <scope>NUCLEOTIDE SEQUENCE [LARGE SCALE GENOMIC DNA]</scope>
    <source>
        <strain evidence="16 17">WL0086</strain>
    </source>
</reference>
<dbReference type="Proteomes" id="UP000738431">
    <property type="component" value="Chromosome"/>
</dbReference>
<keyword evidence="6" id="KW-0808">Transferase</keyword>
<dbReference type="InterPro" id="IPR036890">
    <property type="entry name" value="HATPase_C_sf"/>
</dbReference>
<dbReference type="PROSITE" id="PS50046">
    <property type="entry name" value="PHYTOCHROME_2"/>
    <property type="match status" value="1"/>
</dbReference>
<dbReference type="InterPro" id="IPR003660">
    <property type="entry name" value="HAMP_dom"/>
</dbReference>
<dbReference type="RefSeq" id="WP_221029248.1">
    <property type="nucleotide sequence ID" value="NZ_CP139781.1"/>
</dbReference>
<dbReference type="SMART" id="SM00304">
    <property type="entry name" value="HAMP"/>
    <property type="match status" value="1"/>
</dbReference>
<dbReference type="GO" id="GO:0005524">
    <property type="term" value="F:ATP binding"/>
    <property type="evidence" value="ECO:0007669"/>
    <property type="project" value="UniProtKB-KW"/>
</dbReference>
<dbReference type="SMART" id="SM00065">
    <property type="entry name" value="GAF"/>
    <property type="match status" value="1"/>
</dbReference>
<evidence type="ECO:0000256" key="12">
    <source>
        <dbReference type="SAM" id="Phobius"/>
    </source>
</evidence>
<dbReference type="EC" id="2.7.13.3" evidence="4"/>
<dbReference type="Gene3D" id="1.10.287.130">
    <property type="match status" value="1"/>
</dbReference>
<dbReference type="InterPro" id="IPR003018">
    <property type="entry name" value="GAF"/>
</dbReference>
<name>A0ABZ1C9S6_9BACT</name>
<dbReference type="SUPFAM" id="SSF55874">
    <property type="entry name" value="ATPase domain of HSP90 chaperone/DNA topoisomerase II/histidine kinase"/>
    <property type="match status" value="1"/>
</dbReference>
<evidence type="ECO:0000256" key="4">
    <source>
        <dbReference type="ARBA" id="ARBA00012438"/>
    </source>
</evidence>
<dbReference type="PANTHER" id="PTHR42878:SF7">
    <property type="entry name" value="SENSOR HISTIDINE KINASE GLRK"/>
    <property type="match status" value="1"/>
</dbReference>
<feature type="transmembrane region" description="Helical" evidence="12">
    <location>
        <begin position="20"/>
        <end position="37"/>
    </location>
</feature>
<sequence length="724" mass="80461">MNSPSAPRSSIGIMQRTALLSWLVTVMTLGVFIVFIVPQQQRTFVESLESKAHGVAVSLRDVAAGAAINEDYSSVVDHSMEMLRGDPALVYIVITRNDGFSLISDREGWRAEMDSGPEWHPERRVPSGNIGEVSLSPERIYHYSQPFDYSAIEWGWIHVGLSLDTYKSNVNNLYQTTAIVTLVCLVLSLIASVIYAKRLVQPILALRKVVDRVAHGELRVRATIHRSDEIGSLSGSVNDMTASLERRDRIVGSVRRSAELFLRADSWEGTIPAVLHELAEATGVDRASVFVFTDLTPGAERSVRQYHWQRDDIPPESDAAHPEHPVYHPRETPFGDWMDSLLTGEGIAARAEDVSEDKRAVFTATHVKATILLPIMVSGEVWGTLNLDDCRVARRWEVAEQNSLRSAADMLGATIARQHAQDALLEANNTLEQRVTERTQELVAAQQQLINASRQAGMAEIATGVLHNVGNVLNSVNVSSSLVNDRVRESKLRSLVRLADLLKEHQNDFEHFVSNDPRGKHLPEFIIQIAANLANEREFVLNEHEQLTRNIEHIRDIVATQQNYAKVSGFLQQVQLSEIIKDSLQIHTAAFERHQIELIRDFHTDPIVVVDKHKVLQILVNLFQNARYALTEIEAGDRKIIARVEQPDPDTVRISVIDNGVGIPPENLTRIFSHGFTTRAKGHGFGLHSGANFANEMGGSLTATSDGPGHGATFTLELPIRPPE</sequence>
<evidence type="ECO:0000256" key="5">
    <source>
        <dbReference type="ARBA" id="ARBA00022553"/>
    </source>
</evidence>
<feature type="domain" description="HAMP" evidence="15">
    <location>
        <begin position="197"/>
        <end position="249"/>
    </location>
</feature>
<keyword evidence="12" id="KW-0812">Transmembrane</keyword>
<dbReference type="InterPro" id="IPR016132">
    <property type="entry name" value="Phyto_chromo_attachment"/>
</dbReference>
<dbReference type="PRINTS" id="PR00344">
    <property type="entry name" value="BCTRLSENSOR"/>
</dbReference>
<feature type="domain" description="Phytochrome chromophore attachment site" evidence="13">
    <location>
        <begin position="266"/>
        <end position="413"/>
    </location>
</feature>
<evidence type="ECO:0000259" key="13">
    <source>
        <dbReference type="PROSITE" id="PS50046"/>
    </source>
</evidence>
<keyword evidence="7" id="KW-0547">Nucleotide-binding</keyword>
<dbReference type="SUPFAM" id="SSF55781">
    <property type="entry name" value="GAF domain-like"/>
    <property type="match status" value="1"/>
</dbReference>
<dbReference type="PROSITE" id="PS50109">
    <property type="entry name" value="HIS_KIN"/>
    <property type="match status" value="1"/>
</dbReference>